<dbReference type="CDD" id="cd06260">
    <property type="entry name" value="DUF820-like"/>
    <property type="match status" value="1"/>
</dbReference>
<dbReference type="Pfam" id="PF05685">
    <property type="entry name" value="Uma2"/>
    <property type="match status" value="1"/>
</dbReference>
<proteinExistence type="predicted"/>
<sequence length="183" mass="21288">MTVITDKKRMTYADYLKIDDNNRYEILNGELCMVPAPSTDHQGVSRNLEFLLWNFVKEMKLGKVFDAPIDVVFDEDEVFQPDIVFIKSENQGIIHKAAIHGIPDLIVEIVSPSSTYYDTMEKKEIYRKYGVKEYWLIFPEEKVIEILTLEGDEYLEFCKSKKEGMVKSKLLEGLEINSKDVFD</sequence>
<evidence type="ECO:0000313" key="3">
    <source>
        <dbReference type="Proteomes" id="UP000189681"/>
    </source>
</evidence>
<name>A0A1V4AP37_9BACT</name>
<gene>
    <name evidence="2" type="ORF">AYP45_17940</name>
</gene>
<evidence type="ECO:0000313" key="2">
    <source>
        <dbReference type="EMBL" id="OOP54879.1"/>
    </source>
</evidence>
<evidence type="ECO:0000259" key="1">
    <source>
        <dbReference type="Pfam" id="PF05685"/>
    </source>
</evidence>
<reference evidence="2 3" key="1">
    <citation type="journal article" date="2017" name="Water Res.">
        <title>Discovery and metagenomic analysis of an anammox bacterial enrichment related to Candidatus "Brocadia caroliniensis" in a full-scale glycerol-fed nitritation-denitritation separate centrate treatment process.</title>
        <authorList>
            <person name="Park H."/>
            <person name="Brotto A.C."/>
            <person name="van Loosdrecht M.C."/>
            <person name="Chandran K."/>
        </authorList>
    </citation>
    <scope>NUCLEOTIDE SEQUENCE [LARGE SCALE GENOMIC DNA]</scope>
    <source>
        <strain evidence="2">26THWARD</strain>
    </source>
</reference>
<dbReference type="InterPro" id="IPR012296">
    <property type="entry name" value="Nuclease_put_TT1808"/>
</dbReference>
<dbReference type="PANTHER" id="PTHR34107">
    <property type="entry name" value="SLL0198 PROTEIN-RELATED"/>
    <property type="match status" value="1"/>
</dbReference>
<comment type="caution">
    <text evidence="2">The sequence shown here is derived from an EMBL/GenBank/DDBJ whole genome shotgun (WGS) entry which is preliminary data.</text>
</comment>
<protein>
    <recommendedName>
        <fullName evidence="1">Putative restriction endonuclease domain-containing protein</fullName>
    </recommendedName>
</protein>
<dbReference type="AlphaFoldDB" id="A0A1V4AP37"/>
<dbReference type="Proteomes" id="UP000189681">
    <property type="component" value="Unassembled WGS sequence"/>
</dbReference>
<dbReference type="STRING" id="1004156.AYP45_17940"/>
<dbReference type="InterPro" id="IPR011335">
    <property type="entry name" value="Restrct_endonuc-II-like"/>
</dbReference>
<dbReference type="InterPro" id="IPR008538">
    <property type="entry name" value="Uma2"/>
</dbReference>
<dbReference type="Gene3D" id="3.90.1570.10">
    <property type="entry name" value="tt1808, chain A"/>
    <property type="match status" value="1"/>
</dbReference>
<dbReference type="PANTHER" id="PTHR34107:SF4">
    <property type="entry name" value="SLL1222 PROTEIN"/>
    <property type="match status" value="1"/>
</dbReference>
<dbReference type="SUPFAM" id="SSF52980">
    <property type="entry name" value="Restriction endonuclease-like"/>
    <property type="match status" value="1"/>
</dbReference>
<organism evidence="2 3">
    <name type="scientific">Candidatus Brocadia carolinensis</name>
    <dbReference type="NCBI Taxonomy" id="1004156"/>
    <lineage>
        <taxon>Bacteria</taxon>
        <taxon>Pseudomonadati</taxon>
        <taxon>Planctomycetota</taxon>
        <taxon>Candidatus Brocadiia</taxon>
        <taxon>Candidatus Brocadiales</taxon>
        <taxon>Candidatus Brocadiaceae</taxon>
        <taxon>Candidatus Brocadia</taxon>
    </lineage>
</organism>
<accession>A0A1V4AP37</accession>
<dbReference type="EMBL" id="AYTS01000206">
    <property type="protein sequence ID" value="OOP54879.1"/>
    <property type="molecule type" value="Genomic_DNA"/>
</dbReference>
<feature type="domain" description="Putative restriction endonuclease" evidence="1">
    <location>
        <begin position="14"/>
        <end position="175"/>
    </location>
</feature>